<sequence>MTDKTVGKVIPDEFYKASNFFTLSGAAGAVWLFCLVLANLDPDAKLFTPAYYRLIALGLSETIAIVMLMRVRRKKKFELWLFAFFNGLLIFINASGLNAISSKLSFENTSSIQSKIITNNTPQKASFVSNFFKREISWWIEDTYYSDKRQVLEKNEFLNKKNKQFSENINLLKIKYDSIHKVNDSLRKIISVKEKPVKEIIKLKTNDCKPEIDKLNDKIIKLRNLNNSITKGLTGKINKLENELNKYKKLEKSKMIKVGETPYSTLIVEIDRLRKKLIECESKYDQN</sequence>
<feature type="transmembrane region" description="Helical" evidence="2">
    <location>
        <begin position="20"/>
        <end position="38"/>
    </location>
</feature>
<name>A0A2K9PSC1_9FLAO</name>
<feature type="coiled-coil region" evidence="1">
    <location>
        <begin position="148"/>
        <end position="175"/>
    </location>
</feature>
<protein>
    <recommendedName>
        <fullName evidence="5">DUF4407 domain-containing protein</fullName>
    </recommendedName>
</protein>
<evidence type="ECO:0000256" key="2">
    <source>
        <dbReference type="SAM" id="Phobius"/>
    </source>
</evidence>
<keyword evidence="1" id="KW-0175">Coiled coil</keyword>
<dbReference type="EMBL" id="CP025791">
    <property type="protein sequence ID" value="AUP79964.1"/>
    <property type="molecule type" value="Genomic_DNA"/>
</dbReference>
<proteinExistence type="predicted"/>
<keyword evidence="2" id="KW-0812">Transmembrane</keyword>
<dbReference type="OrthoDB" id="9940579at2"/>
<evidence type="ECO:0008006" key="5">
    <source>
        <dbReference type="Google" id="ProtNLM"/>
    </source>
</evidence>
<evidence type="ECO:0000313" key="4">
    <source>
        <dbReference type="Proteomes" id="UP000235826"/>
    </source>
</evidence>
<feature type="coiled-coil region" evidence="1">
    <location>
        <begin position="230"/>
        <end position="257"/>
    </location>
</feature>
<evidence type="ECO:0000256" key="1">
    <source>
        <dbReference type="SAM" id="Coils"/>
    </source>
</evidence>
<keyword evidence="2" id="KW-0472">Membrane</keyword>
<accession>A0A2K9PSC1</accession>
<reference evidence="3 4" key="1">
    <citation type="submission" date="2018-01" db="EMBL/GenBank/DDBJ databases">
        <title>Complete genome sequence of Flavivirga eckloniae ECD14 isolated from seaweed Ecklonia cava.</title>
        <authorList>
            <person name="Lee J.H."/>
            <person name="Baik K.S."/>
            <person name="Seong C.N."/>
        </authorList>
    </citation>
    <scope>NUCLEOTIDE SEQUENCE [LARGE SCALE GENOMIC DNA]</scope>
    <source>
        <strain evidence="3 4">ECD14</strain>
    </source>
</reference>
<gene>
    <name evidence="3" type="ORF">C1H87_15140</name>
</gene>
<keyword evidence="2" id="KW-1133">Transmembrane helix</keyword>
<feature type="transmembrane region" description="Helical" evidence="2">
    <location>
        <begin position="50"/>
        <end position="68"/>
    </location>
</feature>
<dbReference type="AlphaFoldDB" id="A0A2K9PSC1"/>
<evidence type="ECO:0000313" key="3">
    <source>
        <dbReference type="EMBL" id="AUP79964.1"/>
    </source>
</evidence>
<keyword evidence="4" id="KW-1185">Reference proteome</keyword>
<dbReference type="Proteomes" id="UP000235826">
    <property type="component" value="Chromosome"/>
</dbReference>
<dbReference type="KEGG" id="fek:C1H87_15140"/>
<dbReference type="RefSeq" id="WP_102756616.1">
    <property type="nucleotide sequence ID" value="NZ_CP025791.1"/>
</dbReference>
<organism evidence="3 4">
    <name type="scientific">Flavivirga eckloniae</name>
    <dbReference type="NCBI Taxonomy" id="1803846"/>
    <lineage>
        <taxon>Bacteria</taxon>
        <taxon>Pseudomonadati</taxon>
        <taxon>Bacteroidota</taxon>
        <taxon>Flavobacteriia</taxon>
        <taxon>Flavobacteriales</taxon>
        <taxon>Flavobacteriaceae</taxon>
        <taxon>Flavivirga</taxon>
    </lineage>
</organism>
<feature type="transmembrane region" description="Helical" evidence="2">
    <location>
        <begin position="80"/>
        <end position="100"/>
    </location>
</feature>